<dbReference type="VEuPathDB" id="FungiDB:AMAG_12832"/>
<dbReference type="EMBL" id="GG745357">
    <property type="protein sequence ID" value="KNE68664.1"/>
    <property type="molecule type" value="Genomic_DNA"/>
</dbReference>
<dbReference type="InterPro" id="IPR018490">
    <property type="entry name" value="cNMP-bd_dom_sf"/>
</dbReference>
<dbReference type="Pfam" id="PF00027">
    <property type="entry name" value="cNMP_binding"/>
    <property type="match status" value="1"/>
</dbReference>
<evidence type="ECO:0000259" key="1">
    <source>
        <dbReference type="PROSITE" id="PS50042"/>
    </source>
</evidence>
<proteinExistence type="predicted"/>
<evidence type="ECO:0000313" key="3">
    <source>
        <dbReference type="Proteomes" id="UP000054350"/>
    </source>
</evidence>
<dbReference type="Gene3D" id="2.60.120.10">
    <property type="entry name" value="Jelly Rolls"/>
    <property type="match status" value="2"/>
</dbReference>
<name>A0A0L0T269_ALLM3</name>
<dbReference type="CDD" id="cd00038">
    <property type="entry name" value="CAP_ED"/>
    <property type="match status" value="1"/>
</dbReference>
<reference evidence="3" key="2">
    <citation type="submission" date="2009-11" db="EMBL/GenBank/DDBJ databases">
        <title>The Genome Sequence of Allomyces macrogynus strain ATCC 38327.</title>
        <authorList>
            <consortium name="The Broad Institute Genome Sequencing Platform"/>
            <person name="Russ C."/>
            <person name="Cuomo C."/>
            <person name="Shea T."/>
            <person name="Young S.K."/>
            <person name="Zeng Q."/>
            <person name="Koehrsen M."/>
            <person name="Haas B."/>
            <person name="Borodovsky M."/>
            <person name="Guigo R."/>
            <person name="Alvarado L."/>
            <person name="Berlin A."/>
            <person name="Borenstein D."/>
            <person name="Chen Z."/>
            <person name="Engels R."/>
            <person name="Freedman E."/>
            <person name="Gellesch M."/>
            <person name="Goldberg J."/>
            <person name="Griggs A."/>
            <person name="Gujja S."/>
            <person name="Heiman D."/>
            <person name="Hepburn T."/>
            <person name="Howarth C."/>
            <person name="Jen D."/>
            <person name="Larson L."/>
            <person name="Lewis B."/>
            <person name="Mehta T."/>
            <person name="Park D."/>
            <person name="Pearson M."/>
            <person name="Roberts A."/>
            <person name="Saif S."/>
            <person name="Shenoy N."/>
            <person name="Sisk P."/>
            <person name="Stolte C."/>
            <person name="Sykes S."/>
            <person name="Walk T."/>
            <person name="White J."/>
            <person name="Yandava C."/>
            <person name="Burger G."/>
            <person name="Gray M.W."/>
            <person name="Holland P.W.H."/>
            <person name="King N."/>
            <person name="Lang F.B.F."/>
            <person name="Roger A.J."/>
            <person name="Ruiz-Trillo I."/>
            <person name="Lander E."/>
            <person name="Nusbaum C."/>
        </authorList>
    </citation>
    <scope>NUCLEOTIDE SEQUENCE [LARGE SCALE GENOMIC DNA]</scope>
    <source>
        <strain evidence="3">ATCC 38327</strain>
    </source>
</reference>
<dbReference type="SMART" id="SM00100">
    <property type="entry name" value="cNMP"/>
    <property type="match status" value="1"/>
</dbReference>
<dbReference type="eggNOG" id="KOG1113">
    <property type="taxonomic scope" value="Eukaryota"/>
</dbReference>
<dbReference type="PROSITE" id="PS50042">
    <property type="entry name" value="CNMP_BINDING_3"/>
    <property type="match status" value="2"/>
</dbReference>
<feature type="domain" description="Cyclic nucleotide-binding" evidence="1">
    <location>
        <begin position="270"/>
        <end position="314"/>
    </location>
</feature>
<reference evidence="2 3" key="1">
    <citation type="submission" date="2009-11" db="EMBL/GenBank/DDBJ databases">
        <title>Annotation of Allomyces macrogynus ATCC 38327.</title>
        <authorList>
            <consortium name="The Broad Institute Genome Sequencing Platform"/>
            <person name="Russ C."/>
            <person name="Cuomo C."/>
            <person name="Burger G."/>
            <person name="Gray M.W."/>
            <person name="Holland P.W.H."/>
            <person name="King N."/>
            <person name="Lang F.B.F."/>
            <person name="Roger A.J."/>
            <person name="Ruiz-Trillo I."/>
            <person name="Young S.K."/>
            <person name="Zeng Q."/>
            <person name="Gargeya S."/>
            <person name="Fitzgerald M."/>
            <person name="Haas B."/>
            <person name="Abouelleil A."/>
            <person name="Alvarado L."/>
            <person name="Arachchi H.M."/>
            <person name="Berlin A."/>
            <person name="Chapman S.B."/>
            <person name="Gearin G."/>
            <person name="Goldberg J."/>
            <person name="Griggs A."/>
            <person name="Gujja S."/>
            <person name="Hansen M."/>
            <person name="Heiman D."/>
            <person name="Howarth C."/>
            <person name="Larimer J."/>
            <person name="Lui A."/>
            <person name="MacDonald P.J.P."/>
            <person name="McCowen C."/>
            <person name="Montmayeur A."/>
            <person name="Murphy C."/>
            <person name="Neiman D."/>
            <person name="Pearson M."/>
            <person name="Priest M."/>
            <person name="Roberts A."/>
            <person name="Saif S."/>
            <person name="Shea T."/>
            <person name="Sisk P."/>
            <person name="Stolte C."/>
            <person name="Sykes S."/>
            <person name="Wortman J."/>
            <person name="Nusbaum C."/>
            <person name="Birren B."/>
        </authorList>
    </citation>
    <scope>NUCLEOTIDE SEQUENCE [LARGE SCALE GENOMIC DNA]</scope>
    <source>
        <strain evidence="2 3">ATCC 38327</strain>
    </source>
</reference>
<dbReference type="PANTHER" id="PTHR23011:SF28">
    <property type="entry name" value="CYCLIC NUCLEOTIDE-BINDING DOMAIN CONTAINING PROTEIN"/>
    <property type="match status" value="1"/>
</dbReference>
<evidence type="ECO:0000313" key="2">
    <source>
        <dbReference type="EMBL" id="KNE68664.1"/>
    </source>
</evidence>
<keyword evidence="3" id="KW-1185">Reference proteome</keyword>
<feature type="domain" description="Cyclic nucleotide-binding" evidence="1">
    <location>
        <begin position="148"/>
        <end position="267"/>
    </location>
</feature>
<sequence>MSRRGSMSAPPAPATTAVGLGFNLRAMYWKARQQLGVKGSGVTAAERWRFTILSVLRVVRALSGFQVSVADLIHRESDALDPPVAAGGGGKAFATGGPGGPEFRLEDYLAHHTVVIPPEIRAVLSKHRAEYTKADFSLIGRLMETMPAFKKYSPEVRKKLTRCAQYEAFGPGRVMIKQNQDAKSFYFILSGHVQVYKIENDVRMNLNELTAGDSFGELALLKGTKRTASILTTSRSEFLRIDKDDYLDVMKATADEDLQSKLAFFQSVPFLADLPLASLVKLAETCTKRDWPTNAVIVKEREPLANFYLIRSGL</sequence>
<dbReference type="InterPro" id="IPR018488">
    <property type="entry name" value="cNMP-bd_CS"/>
</dbReference>
<dbReference type="Proteomes" id="UP000054350">
    <property type="component" value="Unassembled WGS sequence"/>
</dbReference>
<dbReference type="OrthoDB" id="417078at2759"/>
<organism evidence="2 3">
    <name type="scientific">Allomyces macrogynus (strain ATCC 38327)</name>
    <name type="common">Allomyces javanicus var. macrogynus</name>
    <dbReference type="NCBI Taxonomy" id="578462"/>
    <lineage>
        <taxon>Eukaryota</taxon>
        <taxon>Fungi</taxon>
        <taxon>Fungi incertae sedis</taxon>
        <taxon>Blastocladiomycota</taxon>
        <taxon>Blastocladiomycetes</taxon>
        <taxon>Blastocladiales</taxon>
        <taxon>Blastocladiaceae</taxon>
        <taxon>Allomyces</taxon>
    </lineage>
</organism>
<dbReference type="SUPFAM" id="SSF51206">
    <property type="entry name" value="cAMP-binding domain-like"/>
    <property type="match status" value="2"/>
</dbReference>
<protein>
    <recommendedName>
        <fullName evidence="1">Cyclic nucleotide-binding domain-containing protein</fullName>
    </recommendedName>
</protein>
<gene>
    <name evidence="2" type="ORF">AMAG_12832</name>
</gene>
<dbReference type="PROSITE" id="PS00889">
    <property type="entry name" value="CNMP_BINDING_2"/>
    <property type="match status" value="1"/>
</dbReference>
<dbReference type="InterPro" id="IPR000595">
    <property type="entry name" value="cNMP-bd_dom"/>
</dbReference>
<accession>A0A0L0T269</accession>
<dbReference type="SMR" id="A0A0L0T269"/>
<dbReference type="AlphaFoldDB" id="A0A0L0T269"/>
<dbReference type="InterPro" id="IPR014710">
    <property type="entry name" value="RmlC-like_jellyroll"/>
</dbReference>
<dbReference type="STRING" id="578462.A0A0L0T269"/>
<dbReference type="PANTHER" id="PTHR23011">
    <property type="entry name" value="CYCLIC NUCLEOTIDE-BINDING DOMAIN CONTAINING PROTEIN"/>
    <property type="match status" value="1"/>
</dbReference>